<name>A0ABQ5PXC4_9BACT</name>
<dbReference type="EMBL" id="BSDC01000001">
    <property type="protein sequence ID" value="GLH67023.1"/>
    <property type="molecule type" value="Genomic_DNA"/>
</dbReference>
<comment type="caution">
    <text evidence="1">The sequence shown here is derived from an EMBL/GenBank/DDBJ whole genome shotgun (WGS) entry which is preliminary data.</text>
</comment>
<keyword evidence="2" id="KW-1185">Reference proteome</keyword>
<sequence>MNRISTSLVVAVAAFAGLALHAEDFRPLMKTSLATWPAKQHIGVICDYAASRDEVMALARAAGEGAFITVADTRRAEHATSAAHLIANQGTDYLVLLPGDRVFRDGSFGATQAILQLGKRGVPAIGTTPVALKQGAVFSVGDGTNGQLLVTDRLIGTVDVILPSRAMTEKGALVLRETGMASIAVMPAE</sequence>
<accession>A0ABQ5PXC4</accession>
<organism evidence="1 2">
    <name type="scientific">Geothrix edaphica</name>
    <dbReference type="NCBI Taxonomy" id="2927976"/>
    <lineage>
        <taxon>Bacteria</taxon>
        <taxon>Pseudomonadati</taxon>
        <taxon>Acidobacteriota</taxon>
        <taxon>Holophagae</taxon>
        <taxon>Holophagales</taxon>
        <taxon>Holophagaceae</taxon>
        <taxon>Geothrix</taxon>
    </lineage>
</organism>
<reference evidence="1" key="1">
    <citation type="journal article" date="2023" name="Antonie Van Leeuwenhoek">
        <title>Mesoterricola silvestris gen. nov., sp. nov., Mesoterricola sediminis sp. nov., Geothrix oryzae sp. nov., Geothrix edaphica sp. nov., Geothrix rubra sp. nov., and Geothrix limicola sp. nov., six novel members of Acidobacteriota isolated from soils.</title>
        <authorList>
            <person name="Itoh H."/>
            <person name="Sugisawa Y."/>
            <person name="Mise K."/>
            <person name="Xu Z."/>
            <person name="Kuniyasu M."/>
            <person name="Ushijima N."/>
            <person name="Kawano K."/>
            <person name="Kobayashi E."/>
            <person name="Shiratori Y."/>
            <person name="Masuda Y."/>
            <person name="Senoo K."/>
        </authorList>
    </citation>
    <scope>NUCLEOTIDE SEQUENCE</scope>
    <source>
        <strain evidence="1">Red802</strain>
    </source>
</reference>
<evidence type="ECO:0000313" key="1">
    <source>
        <dbReference type="EMBL" id="GLH67023.1"/>
    </source>
</evidence>
<protein>
    <submittedName>
        <fullName evidence="1">Uncharacterized protein</fullName>
    </submittedName>
</protein>
<evidence type="ECO:0000313" key="2">
    <source>
        <dbReference type="Proteomes" id="UP001165044"/>
    </source>
</evidence>
<proteinExistence type="predicted"/>
<gene>
    <name evidence="1" type="ORF">GETHED_13870</name>
</gene>
<dbReference type="Proteomes" id="UP001165044">
    <property type="component" value="Unassembled WGS sequence"/>
</dbReference>
<dbReference type="RefSeq" id="WP_285607814.1">
    <property type="nucleotide sequence ID" value="NZ_BSDC01000001.1"/>
</dbReference>
<dbReference type="Gene3D" id="3.40.50.2300">
    <property type="match status" value="1"/>
</dbReference>